<proteinExistence type="predicted"/>
<dbReference type="AlphaFoldDB" id="A0A3S0XER7"/>
<dbReference type="EMBL" id="RXFT01000004">
    <property type="protein sequence ID" value="RUR67696.1"/>
    <property type="molecule type" value="Genomic_DNA"/>
</dbReference>
<gene>
    <name evidence="1" type="ORF">EJP67_11590</name>
</gene>
<dbReference type="Proteomes" id="UP000281118">
    <property type="component" value="Unassembled WGS sequence"/>
</dbReference>
<evidence type="ECO:0000313" key="2">
    <source>
        <dbReference type="Proteomes" id="UP000281118"/>
    </source>
</evidence>
<name>A0A3S0XER7_9BURK</name>
<dbReference type="RefSeq" id="WP_126021855.1">
    <property type="nucleotide sequence ID" value="NZ_RXFT01000004.1"/>
</dbReference>
<protein>
    <submittedName>
        <fullName evidence="1">Uncharacterized protein</fullName>
    </submittedName>
</protein>
<comment type="caution">
    <text evidence="1">The sequence shown here is derived from an EMBL/GenBank/DDBJ whole genome shotgun (WGS) entry which is preliminary data.</text>
</comment>
<dbReference type="OrthoDB" id="2895461at2"/>
<evidence type="ECO:0000313" key="1">
    <source>
        <dbReference type="EMBL" id="RUR67696.1"/>
    </source>
</evidence>
<reference evidence="1 2" key="1">
    <citation type="submission" date="2018-12" db="EMBL/GenBank/DDBJ databases">
        <title>The genome sequences of Variovorax guangxiensis DSM 27352.</title>
        <authorList>
            <person name="Gao J."/>
            <person name="Sun J."/>
        </authorList>
    </citation>
    <scope>NUCLEOTIDE SEQUENCE [LARGE SCALE GENOMIC DNA]</scope>
    <source>
        <strain evidence="1 2">DSM 27352</strain>
    </source>
</reference>
<accession>A0A3S0XER7</accession>
<organism evidence="1 2">
    <name type="scientific">Variovorax guangxiensis</name>
    <dbReference type="NCBI Taxonomy" id="1775474"/>
    <lineage>
        <taxon>Bacteria</taxon>
        <taxon>Pseudomonadati</taxon>
        <taxon>Pseudomonadota</taxon>
        <taxon>Betaproteobacteria</taxon>
        <taxon>Burkholderiales</taxon>
        <taxon>Comamonadaceae</taxon>
        <taxon>Variovorax</taxon>
    </lineage>
</organism>
<sequence length="104" mass="11913">MMEKNKELRIDGGDLLNVLREIEYMLISLHKIGSYYAPDLPGKKSEYNAETTKFIDDGDVTGRLARVRSALSRVFDETRGEDDMTDIERALEGLQFWRPGNNSE</sequence>